<keyword evidence="1" id="KW-0812">Transmembrane</keyword>
<reference evidence="2 3" key="1">
    <citation type="submission" date="2020-08" db="EMBL/GenBank/DDBJ databases">
        <authorList>
            <person name="Koutsovoulos G."/>
            <person name="Danchin GJ E."/>
        </authorList>
    </citation>
    <scope>NUCLEOTIDE SEQUENCE [LARGE SCALE GENOMIC DNA]</scope>
</reference>
<name>A0A6V7WCG6_MELEN</name>
<keyword evidence="1" id="KW-1133">Transmembrane helix</keyword>
<gene>
    <name evidence="2" type="ORF">MENT_LOCUS37062</name>
</gene>
<keyword evidence="1" id="KW-0472">Membrane</keyword>
<evidence type="ECO:0000256" key="1">
    <source>
        <dbReference type="SAM" id="Phobius"/>
    </source>
</evidence>
<accession>A0A6V7WCG6</accession>
<evidence type="ECO:0000313" key="2">
    <source>
        <dbReference type="EMBL" id="CAD2184691.1"/>
    </source>
</evidence>
<dbReference type="Proteomes" id="UP000580250">
    <property type="component" value="Unassembled WGS sequence"/>
</dbReference>
<protein>
    <submittedName>
        <fullName evidence="2">Uncharacterized protein</fullName>
    </submittedName>
</protein>
<dbReference type="AlphaFoldDB" id="A0A6V7WCG6"/>
<evidence type="ECO:0000313" key="3">
    <source>
        <dbReference type="Proteomes" id="UP000580250"/>
    </source>
</evidence>
<proteinExistence type="predicted"/>
<comment type="caution">
    <text evidence="2">The sequence shown here is derived from an EMBL/GenBank/DDBJ whole genome shotgun (WGS) entry which is preliminary data.</text>
</comment>
<organism evidence="2 3">
    <name type="scientific">Meloidogyne enterolobii</name>
    <name type="common">Root-knot nematode worm</name>
    <name type="synonym">Meloidogyne mayaguensis</name>
    <dbReference type="NCBI Taxonomy" id="390850"/>
    <lineage>
        <taxon>Eukaryota</taxon>
        <taxon>Metazoa</taxon>
        <taxon>Ecdysozoa</taxon>
        <taxon>Nematoda</taxon>
        <taxon>Chromadorea</taxon>
        <taxon>Rhabditida</taxon>
        <taxon>Tylenchina</taxon>
        <taxon>Tylenchomorpha</taxon>
        <taxon>Tylenchoidea</taxon>
        <taxon>Meloidogynidae</taxon>
        <taxon>Meloidogyninae</taxon>
        <taxon>Meloidogyne</taxon>
    </lineage>
</organism>
<sequence length="114" mass="13200">MIPPKETFLISAIKSGLPNVISPNSPKNDLSCIYLKSANNKLQVYLRLPSIHTSKTKLCRYKIKNFKFSINLLIFFKKIVFIFVKINCLLNKGKRQFLIVNCQKINAIKDNKQR</sequence>
<dbReference type="EMBL" id="CAJEWN010000511">
    <property type="protein sequence ID" value="CAD2184691.1"/>
    <property type="molecule type" value="Genomic_DNA"/>
</dbReference>
<feature type="transmembrane region" description="Helical" evidence="1">
    <location>
        <begin position="70"/>
        <end position="90"/>
    </location>
</feature>